<dbReference type="EMBL" id="ML213515">
    <property type="protein sequence ID" value="TFK49713.1"/>
    <property type="molecule type" value="Genomic_DNA"/>
</dbReference>
<keyword evidence="2" id="KW-1185">Reference proteome</keyword>
<dbReference type="OrthoDB" id="5429442at2759"/>
<organism evidence="1 2">
    <name type="scientific">Heliocybe sulcata</name>
    <dbReference type="NCBI Taxonomy" id="5364"/>
    <lineage>
        <taxon>Eukaryota</taxon>
        <taxon>Fungi</taxon>
        <taxon>Dikarya</taxon>
        <taxon>Basidiomycota</taxon>
        <taxon>Agaricomycotina</taxon>
        <taxon>Agaricomycetes</taxon>
        <taxon>Gloeophyllales</taxon>
        <taxon>Gloeophyllaceae</taxon>
        <taxon>Heliocybe</taxon>
    </lineage>
</organism>
<gene>
    <name evidence="1" type="ORF">OE88DRAFT_371839</name>
</gene>
<proteinExistence type="predicted"/>
<evidence type="ECO:0000313" key="2">
    <source>
        <dbReference type="Proteomes" id="UP000305948"/>
    </source>
</evidence>
<name>A0A5C3MXR4_9AGAM</name>
<sequence length="686" mass="76097">MVLEFYDTAVISSISQPLHLHLTQYLRYLQDEGHNLLYTLPHFKRTFPFSPSTPSIYSLGPVPDIDVASIDARLRIAWIKACLVALNLSCEHVRPTTESICLTEYSSEDCDTRFEVKVGIPKVYLCGDQVYLRITVTEGNFYVTRGIAPDVVQRVDGSFDIKINVLSHTKLELSFAVDDIKSGLETCFHPLSHSCGQHINSFLETFPLAYHSAISKAMTDADERAPRFDLEACGTIVKGAPSPGLATTHDLHSFDFVQIFDHDSLSQQFRSLHEADGRSTSQWTRCSADGKTFNANFGPIRARFLSDDKVVVWIRPKEFSGSVLASSYVLNDLSLAFEVPIKMSEEMCPSNGTPSSASNPDRSEIIQHHVCLDLQNAELVVNLCNLGELVDHAETVDLQTIGSSISEMWASYSKQLVDKSHHVLLTIPVCKAGACSTDDILSSVKAFTCSKTKLTRYTVDKHSAKGEAALIVVGMCGYRPFPFDPSKLFIEWIPDGGSKNSLFISRRYFLEGRILRFFSSINDRLAGIAFGSAPGGSWNRALLTLLEAPESGVPCFKVDGTKLHIEWMLCKEEKMTETYDLCCQIINKLSIEIGTPNIQMSGTFSIKSAPVGNTGVEYVAWPVLLCVRLNYTSQYGDARYVEHQPDLFHGEWLPFGQIRRLLAQSVFFERAVCTHASGGAEGSSNL</sequence>
<evidence type="ECO:0000313" key="1">
    <source>
        <dbReference type="EMBL" id="TFK49713.1"/>
    </source>
</evidence>
<dbReference type="STRING" id="5364.A0A5C3MXR4"/>
<reference evidence="1 2" key="1">
    <citation type="journal article" date="2019" name="Nat. Ecol. Evol.">
        <title>Megaphylogeny resolves global patterns of mushroom evolution.</title>
        <authorList>
            <person name="Varga T."/>
            <person name="Krizsan K."/>
            <person name="Foldi C."/>
            <person name="Dima B."/>
            <person name="Sanchez-Garcia M."/>
            <person name="Sanchez-Ramirez S."/>
            <person name="Szollosi G.J."/>
            <person name="Szarkandi J.G."/>
            <person name="Papp V."/>
            <person name="Albert L."/>
            <person name="Andreopoulos W."/>
            <person name="Angelini C."/>
            <person name="Antonin V."/>
            <person name="Barry K.W."/>
            <person name="Bougher N.L."/>
            <person name="Buchanan P."/>
            <person name="Buyck B."/>
            <person name="Bense V."/>
            <person name="Catcheside P."/>
            <person name="Chovatia M."/>
            <person name="Cooper J."/>
            <person name="Damon W."/>
            <person name="Desjardin D."/>
            <person name="Finy P."/>
            <person name="Geml J."/>
            <person name="Haridas S."/>
            <person name="Hughes K."/>
            <person name="Justo A."/>
            <person name="Karasinski D."/>
            <person name="Kautmanova I."/>
            <person name="Kiss B."/>
            <person name="Kocsube S."/>
            <person name="Kotiranta H."/>
            <person name="LaButti K.M."/>
            <person name="Lechner B.E."/>
            <person name="Liimatainen K."/>
            <person name="Lipzen A."/>
            <person name="Lukacs Z."/>
            <person name="Mihaltcheva S."/>
            <person name="Morgado L.N."/>
            <person name="Niskanen T."/>
            <person name="Noordeloos M.E."/>
            <person name="Ohm R.A."/>
            <person name="Ortiz-Santana B."/>
            <person name="Ovrebo C."/>
            <person name="Racz N."/>
            <person name="Riley R."/>
            <person name="Savchenko A."/>
            <person name="Shiryaev A."/>
            <person name="Soop K."/>
            <person name="Spirin V."/>
            <person name="Szebenyi C."/>
            <person name="Tomsovsky M."/>
            <person name="Tulloss R.E."/>
            <person name="Uehling J."/>
            <person name="Grigoriev I.V."/>
            <person name="Vagvolgyi C."/>
            <person name="Papp T."/>
            <person name="Martin F.M."/>
            <person name="Miettinen O."/>
            <person name="Hibbett D.S."/>
            <person name="Nagy L.G."/>
        </authorList>
    </citation>
    <scope>NUCLEOTIDE SEQUENCE [LARGE SCALE GENOMIC DNA]</scope>
    <source>
        <strain evidence="1 2">OMC1185</strain>
    </source>
</reference>
<protein>
    <submittedName>
        <fullName evidence="1">Uncharacterized protein</fullName>
    </submittedName>
</protein>
<dbReference type="Proteomes" id="UP000305948">
    <property type="component" value="Unassembled WGS sequence"/>
</dbReference>
<dbReference type="AlphaFoldDB" id="A0A5C3MXR4"/>
<accession>A0A5C3MXR4</accession>